<dbReference type="EMBL" id="HBUF01204916">
    <property type="protein sequence ID" value="CAG6663296.1"/>
    <property type="molecule type" value="Transcribed_RNA"/>
</dbReference>
<dbReference type="EMBL" id="HBUF01204915">
    <property type="protein sequence ID" value="CAG6663292.1"/>
    <property type="molecule type" value="Transcribed_RNA"/>
</dbReference>
<sequence length="102" mass="10762">MGKGEGGGDPTVGVDHMAGDSTIVDAVNGVTNQIVGGNKNTGHEEYGSGDSVVTPENSIVDIGLLVQIAHLDKAGHGRHHREHRHLESLCVLRFSSKIQKSK</sequence>
<accession>A0A8D8WM60</accession>
<dbReference type="AlphaFoldDB" id="A0A8D8WM60"/>
<dbReference type="EMBL" id="HBUF01204914">
    <property type="protein sequence ID" value="CAG6663288.1"/>
    <property type="molecule type" value="Transcribed_RNA"/>
</dbReference>
<dbReference type="EMBL" id="HBUF01204910">
    <property type="protein sequence ID" value="CAG6663275.1"/>
    <property type="molecule type" value="Transcribed_RNA"/>
</dbReference>
<dbReference type="EMBL" id="HBUF01204911">
    <property type="protein sequence ID" value="CAG6663279.1"/>
    <property type="molecule type" value="Transcribed_RNA"/>
</dbReference>
<dbReference type="EMBL" id="HBUF01204919">
    <property type="protein sequence ID" value="CAG6663305.1"/>
    <property type="molecule type" value="Transcribed_RNA"/>
</dbReference>
<dbReference type="EMBL" id="HBUF01204920">
    <property type="protein sequence ID" value="CAG6663312.1"/>
    <property type="molecule type" value="Transcribed_RNA"/>
</dbReference>
<dbReference type="EMBL" id="HBUF01204917">
    <property type="protein sequence ID" value="CAG6663300.1"/>
    <property type="molecule type" value="Transcribed_RNA"/>
</dbReference>
<reference evidence="1" key="1">
    <citation type="submission" date="2021-05" db="EMBL/GenBank/DDBJ databases">
        <authorList>
            <person name="Alioto T."/>
            <person name="Alioto T."/>
            <person name="Gomez Garrido J."/>
        </authorList>
    </citation>
    <scope>NUCLEOTIDE SEQUENCE</scope>
</reference>
<dbReference type="EMBL" id="HBUF01204908">
    <property type="protein sequence ID" value="CAG6663270.1"/>
    <property type="molecule type" value="Transcribed_RNA"/>
</dbReference>
<evidence type="ECO:0000313" key="1">
    <source>
        <dbReference type="EMBL" id="CAG6663275.1"/>
    </source>
</evidence>
<organism evidence="1">
    <name type="scientific">Cacopsylla melanoneura</name>
    <dbReference type="NCBI Taxonomy" id="428564"/>
    <lineage>
        <taxon>Eukaryota</taxon>
        <taxon>Metazoa</taxon>
        <taxon>Ecdysozoa</taxon>
        <taxon>Arthropoda</taxon>
        <taxon>Hexapoda</taxon>
        <taxon>Insecta</taxon>
        <taxon>Pterygota</taxon>
        <taxon>Neoptera</taxon>
        <taxon>Paraneoptera</taxon>
        <taxon>Hemiptera</taxon>
        <taxon>Sternorrhyncha</taxon>
        <taxon>Psylloidea</taxon>
        <taxon>Psyllidae</taxon>
        <taxon>Psyllinae</taxon>
        <taxon>Cacopsylla</taxon>
    </lineage>
</organism>
<protein>
    <submittedName>
        <fullName evidence="1">Uncharacterized protein</fullName>
    </submittedName>
</protein>
<name>A0A8D8WM60_9HEMI</name>
<proteinExistence type="predicted"/>
<dbReference type="EMBL" id="HBUF01204913">
    <property type="protein sequence ID" value="CAG6663284.1"/>
    <property type="molecule type" value="Transcribed_RNA"/>
</dbReference>